<dbReference type="EMBL" id="CP035807">
    <property type="protein sequence ID" value="QEN04123.1"/>
    <property type="molecule type" value="Genomic_DNA"/>
</dbReference>
<dbReference type="CDD" id="cd04301">
    <property type="entry name" value="NAT_SF"/>
    <property type="match status" value="1"/>
</dbReference>
<protein>
    <submittedName>
        <fullName evidence="2">N-acetyltransferase</fullName>
    </submittedName>
</protein>
<evidence type="ECO:0000313" key="3">
    <source>
        <dbReference type="Proteomes" id="UP000323824"/>
    </source>
</evidence>
<dbReference type="InterPro" id="IPR000182">
    <property type="entry name" value="GNAT_dom"/>
</dbReference>
<dbReference type="KEGG" id="sper:EW093_05210"/>
<name>A0A5C1Q7S2_9SPIO</name>
<evidence type="ECO:0000259" key="1">
    <source>
        <dbReference type="PROSITE" id="PS51186"/>
    </source>
</evidence>
<dbReference type="Proteomes" id="UP000323824">
    <property type="component" value="Chromosome"/>
</dbReference>
<accession>A0A5C1Q7S2</accession>
<evidence type="ECO:0000313" key="2">
    <source>
        <dbReference type="EMBL" id="QEN04123.1"/>
    </source>
</evidence>
<dbReference type="SUPFAM" id="SSF55729">
    <property type="entry name" value="Acyl-CoA N-acyltransferases (Nat)"/>
    <property type="match status" value="1"/>
</dbReference>
<proteinExistence type="predicted"/>
<feature type="domain" description="N-acetyltransferase" evidence="1">
    <location>
        <begin position="1"/>
        <end position="181"/>
    </location>
</feature>
<dbReference type="OrthoDB" id="343546at2"/>
<gene>
    <name evidence="2" type="ORF">EW093_05210</name>
</gene>
<reference evidence="2 3" key="2">
    <citation type="submission" date="2019-09" db="EMBL/GenBank/DDBJ databases">
        <title>Complete Genome Sequence and Methylome Analysis of free living Spirochaetas.</title>
        <authorList>
            <person name="Leshcheva N."/>
            <person name="Mikheeva N."/>
        </authorList>
    </citation>
    <scope>NUCLEOTIDE SEQUENCE [LARGE SCALE GENOMIC DNA]</scope>
    <source>
        <strain evidence="2 3">P</strain>
    </source>
</reference>
<keyword evidence="2" id="KW-0808">Transferase</keyword>
<dbReference type="GO" id="GO:0016747">
    <property type="term" value="F:acyltransferase activity, transferring groups other than amino-acyl groups"/>
    <property type="evidence" value="ECO:0007669"/>
    <property type="project" value="InterPro"/>
</dbReference>
<dbReference type="Gene3D" id="3.40.630.30">
    <property type="match status" value="1"/>
</dbReference>
<dbReference type="AlphaFoldDB" id="A0A5C1Q7S2"/>
<keyword evidence="3" id="KW-1185">Reference proteome</keyword>
<organism evidence="2 3">
    <name type="scientific">Thiospirochaeta perfilievii</name>
    <dbReference type="NCBI Taxonomy" id="252967"/>
    <lineage>
        <taxon>Bacteria</taxon>
        <taxon>Pseudomonadati</taxon>
        <taxon>Spirochaetota</taxon>
        <taxon>Spirochaetia</taxon>
        <taxon>Spirochaetales</taxon>
        <taxon>Spirochaetaceae</taxon>
        <taxon>Thiospirochaeta</taxon>
    </lineage>
</organism>
<reference evidence="2 3" key="1">
    <citation type="submission" date="2019-02" db="EMBL/GenBank/DDBJ databases">
        <authorList>
            <person name="Fomenkov A."/>
            <person name="Dubinina G."/>
            <person name="Grabovich M."/>
            <person name="Vincze T."/>
            <person name="Roberts R.J."/>
        </authorList>
    </citation>
    <scope>NUCLEOTIDE SEQUENCE [LARGE SCALE GENOMIC DNA]</scope>
    <source>
        <strain evidence="2 3">P</strain>
    </source>
</reference>
<sequence length="184" mass="20305">MDIKNITPEEALDIRHQVLWPNKPKEFCKLEDDYKGIHYGGFLNGKLVCVASIFIENNSARLRKFATLTEFQGKGYGTLLIKHIISDLKGTNATGLKPVVTPGTNATGLKPVVTPGTNATGLKPVVTPGTNATGLKPVVTHLWCDARITAKDFYNRFKMSSTGETFFKSDVEYIVMERKIKSSL</sequence>
<dbReference type="Pfam" id="PF00583">
    <property type="entry name" value="Acetyltransf_1"/>
    <property type="match status" value="1"/>
</dbReference>
<dbReference type="RefSeq" id="WP_149567380.1">
    <property type="nucleotide sequence ID" value="NZ_CP035807.1"/>
</dbReference>
<dbReference type="InterPro" id="IPR016181">
    <property type="entry name" value="Acyl_CoA_acyltransferase"/>
</dbReference>
<dbReference type="PROSITE" id="PS51186">
    <property type="entry name" value="GNAT"/>
    <property type="match status" value="1"/>
</dbReference>